<dbReference type="EMBL" id="JAUSVL010000001">
    <property type="protein sequence ID" value="MDQ0291582.1"/>
    <property type="molecule type" value="Genomic_DNA"/>
</dbReference>
<dbReference type="Proteomes" id="UP001238163">
    <property type="component" value="Unassembled WGS sequence"/>
</dbReference>
<name>A0AAE4ARK0_9BACT</name>
<dbReference type="RefSeq" id="WP_307264580.1">
    <property type="nucleotide sequence ID" value="NZ_JAUSVL010000001.1"/>
</dbReference>
<dbReference type="Pfam" id="PF13271">
    <property type="entry name" value="DUF4062"/>
    <property type="match status" value="1"/>
</dbReference>
<gene>
    <name evidence="2" type="ORF">J3R75_003689</name>
</gene>
<dbReference type="PANTHER" id="PTHR19871">
    <property type="entry name" value="BETA TRANSDUCIN-RELATED PROTEIN"/>
    <property type="match status" value="1"/>
</dbReference>
<dbReference type="PANTHER" id="PTHR19871:SF14">
    <property type="entry name" value="DUF4062 DOMAIN-CONTAINING PROTEIN"/>
    <property type="match status" value="1"/>
</dbReference>
<proteinExistence type="predicted"/>
<feature type="domain" description="DUF4062" evidence="1">
    <location>
        <begin position="15"/>
        <end position="101"/>
    </location>
</feature>
<comment type="caution">
    <text evidence="2">The sequence shown here is derived from an EMBL/GenBank/DDBJ whole genome shotgun (WGS) entry which is preliminary data.</text>
</comment>
<evidence type="ECO:0000259" key="1">
    <source>
        <dbReference type="Pfam" id="PF13271"/>
    </source>
</evidence>
<accession>A0AAE4ARK0</accession>
<sequence length="109" mass="12809">MTQQSSSPRLRPVIRVFVSSTFSDMKHERNALQEHVFTKLEELCQKNGFQFQAIDLRWGVSTEVGLDHRAMRICFEELRRSQEISPEPNFLVLFGDRYGWRPLPCSAHR</sequence>
<dbReference type="InterPro" id="IPR025139">
    <property type="entry name" value="DUF4062"/>
</dbReference>
<dbReference type="AlphaFoldDB" id="A0AAE4ARK0"/>
<dbReference type="InterPro" id="IPR052752">
    <property type="entry name" value="NACHT-WD_repeat"/>
</dbReference>
<evidence type="ECO:0000313" key="2">
    <source>
        <dbReference type="EMBL" id="MDQ0291582.1"/>
    </source>
</evidence>
<keyword evidence="3" id="KW-1185">Reference proteome</keyword>
<protein>
    <recommendedName>
        <fullName evidence="1">DUF4062 domain-containing protein</fullName>
    </recommendedName>
</protein>
<organism evidence="2 3">
    <name type="scientific">Oligosphaera ethanolica</name>
    <dbReference type="NCBI Taxonomy" id="760260"/>
    <lineage>
        <taxon>Bacteria</taxon>
        <taxon>Pseudomonadati</taxon>
        <taxon>Lentisphaerota</taxon>
        <taxon>Oligosphaeria</taxon>
        <taxon>Oligosphaerales</taxon>
        <taxon>Oligosphaeraceae</taxon>
        <taxon>Oligosphaera</taxon>
    </lineage>
</organism>
<reference evidence="2" key="1">
    <citation type="submission" date="2023-07" db="EMBL/GenBank/DDBJ databases">
        <title>Genomic Encyclopedia of Type Strains, Phase IV (KMG-IV): sequencing the most valuable type-strain genomes for metagenomic binning, comparative biology and taxonomic classification.</title>
        <authorList>
            <person name="Goeker M."/>
        </authorList>
    </citation>
    <scope>NUCLEOTIDE SEQUENCE</scope>
    <source>
        <strain evidence="2">DSM 24202</strain>
    </source>
</reference>
<evidence type="ECO:0000313" key="3">
    <source>
        <dbReference type="Proteomes" id="UP001238163"/>
    </source>
</evidence>